<dbReference type="GO" id="GO:0005886">
    <property type="term" value="C:plasma membrane"/>
    <property type="evidence" value="ECO:0007669"/>
    <property type="project" value="UniProtKB-SubCell"/>
</dbReference>
<feature type="transmembrane region" description="Helical" evidence="7">
    <location>
        <begin position="322"/>
        <end position="340"/>
    </location>
</feature>
<dbReference type="PROSITE" id="PS50850">
    <property type="entry name" value="MFS"/>
    <property type="match status" value="1"/>
</dbReference>
<dbReference type="EMBL" id="NOII01000001">
    <property type="protein sequence ID" value="OYD59291.1"/>
    <property type="molecule type" value="Genomic_DNA"/>
</dbReference>
<protein>
    <recommendedName>
        <fullName evidence="8">Major facilitator superfamily (MFS) profile domain-containing protein</fullName>
    </recommendedName>
</protein>
<feature type="transmembrane region" description="Helical" evidence="7">
    <location>
        <begin position="361"/>
        <end position="382"/>
    </location>
</feature>
<organism evidence="9 10">
    <name type="scientific">Fictibacillus aquaticus</name>
    <dbReference type="NCBI Taxonomy" id="2021314"/>
    <lineage>
        <taxon>Bacteria</taxon>
        <taxon>Bacillati</taxon>
        <taxon>Bacillota</taxon>
        <taxon>Bacilli</taxon>
        <taxon>Bacillales</taxon>
        <taxon>Fictibacillaceae</taxon>
        <taxon>Fictibacillus</taxon>
    </lineage>
</organism>
<dbReference type="PROSITE" id="PS00216">
    <property type="entry name" value="SUGAR_TRANSPORT_1"/>
    <property type="match status" value="1"/>
</dbReference>
<evidence type="ECO:0000256" key="1">
    <source>
        <dbReference type="ARBA" id="ARBA00004651"/>
    </source>
</evidence>
<keyword evidence="5 7" id="KW-1133">Transmembrane helix</keyword>
<feature type="transmembrane region" description="Helical" evidence="7">
    <location>
        <begin position="137"/>
        <end position="160"/>
    </location>
</feature>
<keyword evidence="3" id="KW-1003">Cell membrane</keyword>
<keyword evidence="4 7" id="KW-0812">Transmembrane</keyword>
<feature type="transmembrane region" description="Helical" evidence="7">
    <location>
        <begin position="220"/>
        <end position="241"/>
    </location>
</feature>
<dbReference type="InterPro" id="IPR005829">
    <property type="entry name" value="Sugar_transporter_CS"/>
</dbReference>
<comment type="caution">
    <text evidence="9">The sequence shown here is derived from an EMBL/GenBank/DDBJ whole genome shotgun (WGS) entry which is preliminary data.</text>
</comment>
<feature type="transmembrane region" description="Helical" evidence="7">
    <location>
        <begin position="297"/>
        <end position="316"/>
    </location>
</feature>
<reference evidence="9 10" key="1">
    <citation type="submission" date="2017-07" db="EMBL/GenBank/DDBJ databases">
        <title>Fictibacillus sp. nov. GDSW-R2A3 Genome sequencing and assembly.</title>
        <authorList>
            <person name="Mayilraj S."/>
        </authorList>
    </citation>
    <scope>NUCLEOTIDE SEQUENCE [LARGE SCALE GENOMIC DNA]</scope>
    <source>
        <strain evidence="9 10">GDSW-R2A3</strain>
    </source>
</reference>
<dbReference type="OrthoDB" id="9793283at2"/>
<name>A0A235FDA7_9BACL</name>
<feature type="transmembrane region" description="Helical" evidence="7">
    <location>
        <begin position="96"/>
        <end position="117"/>
    </location>
</feature>
<feature type="transmembrane region" description="Helical" evidence="7">
    <location>
        <begin position="167"/>
        <end position="186"/>
    </location>
</feature>
<sequence length="423" mass="47129">MRFKDFHRNIQVRIAENFISSTVSTMVFPFMAIYFAGHFGAKITGMIMIFNIIIGIISGLYGGYFADKIGRKRMIQLSGVLRIGAYTMMAAANSPWFESPVITFLMMTVNSVCWGIGGPASRAMLIDVSTPENRKFVFAISYWFNNLSFAAGSIIGAFLIKSHRFELFAALSVSAVVSWVLVQYFIEETYVPKRVATKEKPRVLREMATNYSLVLKDRLFVKYMTAIILIMSLEVQLTNYVGIRLEKEMSVHTLNFFSNAIHIDGVRMMGFLQTENTLVVVAATALVTMLFKKYKEYSILMAGLAIYTIGYTIIGFSNSPLLLLFAMVLATIGEISYAPVSESKLADIADDEHRSAYMAVAGMKWNLGMVIASVCVSLGSFIPSWAMSTMFFVMGVISIYLMHVIFAAPAKHADKPLQTAMIP</sequence>
<evidence type="ECO:0000313" key="9">
    <source>
        <dbReference type="EMBL" id="OYD59291.1"/>
    </source>
</evidence>
<dbReference type="InterPro" id="IPR050171">
    <property type="entry name" value="MFS_Transporters"/>
</dbReference>
<gene>
    <name evidence="9" type="ORF">CGZ90_05200</name>
</gene>
<dbReference type="InterPro" id="IPR036259">
    <property type="entry name" value="MFS_trans_sf"/>
</dbReference>
<comment type="subcellular location">
    <subcellularLocation>
        <location evidence="1">Cell membrane</location>
        <topology evidence="1">Multi-pass membrane protein</topology>
    </subcellularLocation>
</comment>
<dbReference type="PANTHER" id="PTHR23517:SF3">
    <property type="entry name" value="INTEGRAL MEMBRANE TRANSPORT PROTEIN"/>
    <property type="match status" value="1"/>
</dbReference>
<keyword evidence="2" id="KW-0813">Transport</keyword>
<dbReference type="Proteomes" id="UP000215059">
    <property type="component" value="Unassembled WGS sequence"/>
</dbReference>
<proteinExistence type="predicted"/>
<dbReference type="InterPro" id="IPR011701">
    <property type="entry name" value="MFS"/>
</dbReference>
<dbReference type="PANTHER" id="PTHR23517">
    <property type="entry name" value="RESISTANCE PROTEIN MDTM, PUTATIVE-RELATED-RELATED"/>
    <property type="match status" value="1"/>
</dbReference>
<accession>A0A235FDA7</accession>
<dbReference type="RefSeq" id="WP_094251252.1">
    <property type="nucleotide sequence ID" value="NZ_JBHLXL010000001.1"/>
</dbReference>
<dbReference type="InterPro" id="IPR020846">
    <property type="entry name" value="MFS_dom"/>
</dbReference>
<dbReference type="Gene3D" id="1.20.1250.20">
    <property type="entry name" value="MFS general substrate transporter like domains"/>
    <property type="match status" value="2"/>
</dbReference>
<evidence type="ECO:0000259" key="8">
    <source>
        <dbReference type="PROSITE" id="PS50850"/>
    </source>
</evidence>
<feature type="transmembrane region" description="Helical" evidence="7">
    <location>
        <begin position="43"/>
        <end position="66"/>
    </location>
</feature>
<dbReference type="Pfam" id="PF07690">
    <property type="entry name" value="MFS_1"/>
    <property type="match status" value="2"/>
</dbReference>
<evidence type="ECO:0000256" key="2">
    <source>
        <dbReference type="ARBA" id="ARBA00022448"/>
    </source>
</evidence>
<evidence type="ECO:0000256" key="3">
    <source>
        <dbReference type="ARBA" id="ARBA00022475"/>
    </source>
</evidence>
<keyword evidence="6 7" id="KW-0472">Membrane</keyword>
<evidence type="ECO:0000256" key="6">
    <source>
        <dbReference type="ARBA" id="ARBA00023136"/>
    </source>
</evidence>
<evidence type="ECO:0000256" key="7">
    <source>
        <dbReference type="SAM" id="Phobius"/>
    </source>
</evidence>
<evidence type="ECO:0000256" key="5">
    <source>
        <dbReference type="ARBA" id="ARBA00022989"/>
    </source>
</evidence>
<feature type="transmembrane region" description="Helical" evidence="7">
    <location>
        <begin position="12"/>
        <end position="37"/>
    </location>
</feature>
<evidence type="ECO:0000313" key="10">
    <source>
        <dbReference type="Proteomes" id="UP000215059"/>
    </source>
</evidence>
<keyword evidence="10" id="KW-1185">Reference proteome</keyword>
<evidence type="ECO:0000256" key="4">
    <source>
        <dbReference type="ARBA" id="ARBA00022692"/>
    </source>
</evidence>
<dbReference type="GO" id="GO:0022857">
    <property type="term" value="F:transmembrane transporter activity"/>
    <property type="evidence" value="ECO:0007669"/>
    <property type="project" value="InterPro"/>
</dbReference>
<dbReference type="SUPFAM" id="SSF103473">
    <property type="entry name" value="MFS general substrate transporter"/>
    <property type="match status" value="1"/>
</dbReference>
<feature type="domain" description="Major facilitator superfamily (MFS) profile" evidence="8">
    <location>
        <begin position="1"/>
        <end position="412"/>
    </location>
</feature>
<dbReference type="AlphaFoldDB" id="A0A235FDA7"/>
<feature type="transmembrane region" description="Helical" evidence="7">
    <location>
        <begin position="388"/>
        <end position="408"/>
    </location>
</feature>